<sequence length="30" mass="3221">AGPALIYWRAFAGTAVPESRICYGGESVDY</sequence>
<gene>
    <name evidence="1" type="ORF">Q604_UNBC08941G0001</name>
</gene>
<protein>
    <submittedName>
        <fullName evidence="1">Uncharacterized protein</fullName>
    </submittedName>
</protein>
<feature type="non-terminal residue" evidence="1">
    <location>
        <position position="1"/>
    </location>
</feature>
<comment type="caution">
    <text evidence="1">The sequence shown here is derived from an EMBL/GenBank/DDBJ whole genome shotgun (WGS) entry which is preliminary data.</text>
</comment>
<dbReference type="AlphaFoldDB" id="W1Y346"/>
<accession>W1Y346</accession>
<evidence type="ECO:0000313" key="1">
    <source>
        <dbReference type="EMBL" id="ETJ36806.1"/>
    </source>
</evidence>
<dbReference type="EMBL" id="AZMM01008941">
    <property type="protein sequence ID" value="ETJ36806.1"/>
    <property type="molecule type" value="Genomic_DNA"/>
</dbReference>
<proteinExistence type="predicted"/>
<reference evidence="1" key="1">
    <citation type="submission" date="2013-12" db="EMBL/GenBank/DDBJ databases">
        <title>A Varibaculum cambriense genome reconstructed from a premature infant gut community with otherwise low bacterial novelty that shifts toward anaerobic metabolism during the third week of life.</title>
        <authorList>
            <person name="Brown C.T."/>
            <person name="Sharon I."/>
            <person name="Thomas B.C."/>
            <person name="Castelle C.J."/>
            <person name="Morowitz M.J."/>
            <person name="Banfield J.F."/>
        </authorList>
    </citation>
    <scope>NUCLEOTIDE SEQUENCE</scope>
</reference>
<organism evidence="1">
    <name type="scientific">human gut metagenome</name>
    <dbReference type="NCBI Taxonomy" id="408170"/>
    <lineage>
        <taxon>unclassified sequences</taxon>
        <taxon>metagenomes</taxon>
        <taxon>organismal metagenomes</taxon>
    </lineage>
</organism>
<name>W1Y346_9ZZZZ</name>